<comment type="caution">
    <text evidence="3">The sequence shown here is derived from an EMBL/GenBank/DDBJ whole genome shotgun (WGS) entry which is preliminary data.</text>
</comment>
<dbReference type="CDD" id="cd01106">
    <property type="entry name" value="HTH_TipAL-Mta"/>
    <property type="match status" value="1"/>
</dbReference>
<dbReference type="PANTHER" id="PTHR30204:SF93">
    <property type="entry name" value="HTH MERR-TYPE DOMAIN-CONTAINING PROTEIN"/>
    <property type="match status" value="1"/>
</dbReference>
<evidence type="ECO:0000256" key="1">
    <source>
        <dbReference type="ARBA" id="ARBA00023125"/>
    </source>
</evidence>
<sequence length="334" mass="38889">MKIKEVADRLNISPRTIRFYEEKELVKPHKQADNQYRTFSEQDIWRLQTVIALREAGMAIDDIKRALEKVETSDPGELTSYLELQRSVMFAKWLELKQMIETADGMIHMLKRENKLPLEDIYRLAEGSKRLREQRSSWHDRWDFDRLADAHDRRTLEKEAGEYKDYNHILQLTVKWLSPVRGEQGLDLGTGTGNLAGMLMEQGAEMVGVDQSQEMLKQCRSKFPHMETKLGNFLAIPYLESRFDFIVTSFAFHHLTREQMELAIHEMRRVLKPRGRICIADLMLPDEPLADVGVAQLGYPSLSGLLELFDELGYLVKHHRVNELLHLVYAVPIR</sequence>
<accession>A0ABV5W1D3</accession>
<proteinExistence type="predicted"/>
<dbReference type="InterPro" id="IPR047057">
    <property type="entry name" value="MerR_fam"/>
</dbReference>
<dbReference type="PROSITE" id="PS50937">
    <property type="entry name" value="HTH_MERR_2"/>
    <property type="match status" value="1"/>
</dbReference>
<dbReference type="Gene3D" id="3.40.50.150">
    <property type="entry name" value="Vaccinia Virus protein VP39"/>
    <property type="match status" value="1"/>
</dbReference>
<dbReference type="GO" id="GO:0032259">
    <property type="term" value="P:methylation"/>
    <property type="evidence" value="ECO:0007669"/>
    <property type="project" value="UniProtKB-KW"/>
</dbReference>
<dbReference type="SMART" id="SM00422">
    <property type="entry name" value="HTH_MERR"/>
    <property type="match status" value="1"/>
</dbReference>
<dbReference type="InterPro" id="IPR000551">
    <property type="entry name" value="MerR-type_HTH_dom"/>
</dbReference>
<dbReference type="Gene3D" id="1.10.1660.10">
    <property type="match status" value="1"/>
</dbReference>
<dbReference type="SUPFAM" id="SSF53335">
    <property type="entry name" value="S-adenosyl-L-methionine-dependent methyltransferases"/>
    <property type="match status" value="1"/>
</dbReference>
<evidence type="ECO:0000259" key="2">
    <source>
        <dbReference type="PROSITE" id="PS50937"/>
    </source>
</evidence>
<keyword evidence="3" id="KW-0489">Methyltransferase</keyword>
<organism evidence="3 4">
    <name type="scientific">Paenibacillus hodogayensis</name>
    <dbReference type="NCBI Taxonomy" id="279208"/>
    <lineage>
        <taxon>Bacteria</taxon>
        <taxon>Bacillati</taxon>
        <taxon>Bacillota</taxon>
        <taxon>Bacilli</taxon>
        <taxon>Bacillales</taxon>
        <taxon>Paenibacillaceae</taxon>
        <taxon>Paenibacillus</taxon>
    </lineage>
</organism>
<feature type="domain" description="HTH merR-type" evidence="2">
    <location>
        <begin position="1"/>
        <end position="69"/>
    </location>
</feature>
<evidence type="ECO:0000313" key="4">
    <source>
        <dbReference type="Proteomes" id="UP001589619"/>
    </source>
</evidence>
<name>A0ABV5W1D3_9BACL</name>
<keyword evidence="1" id="KW-0238">DNA-binding</keyword>
<dbReference type="InterPro" id="IPR041698">
    <property type="entry name" value="Methyltransf_25"/>
</dbReference>
<dbReference type="PANTHER" id="PTHR30204">
    <property type="entry name" value="REDOX-CYCLING DRUG-SENSING TRANSCRIPTIONAL ACTIVATOR SOXR"/>
    <property type="match status" value="1"/>
</dbReference>
<gene>
    <name evidence="3" type="ORF">ACFFNY_22650</name>
</gene>
<protein>
    <submittedName>
        <fullName evidence="3">Methyltransferase domain-containing protein</fullName>
    </submittedName>
</protein>
<keyword evidence="3" id="KW-0808">Transferase</keyword>
<dbReference type="InterPro" id="IPR009061">
    <property type="entry name" value="DNA-bd_dom_put_sf"/>
</dbReference>
<dbReference type="InterPro" id="IPR029063">
    <property type="entry name" value="SAM-dependent_MTases_sf"/>
</dbReference>
<dbReference type="CDD" id="cd02440">
    <property type="entry name" value="AdoMet_MTases"/>
    <property type="match status" value="1"/>
</dbReference>
<dbReference type="RefSeq" id="WP_344916269.1">
    <property type="nucleotide sequence ID" value="NZ_BAAAYO010000018.1"/>
</dbReference>
<reference evidence="3 4" key="1">
    <citation type="submission" date="2024-09" db="EMBL/GenBank/DDBJ databases">
        <authorList>
            <person name="Sun Q."/>
            <person name="Mori K."/>
        </authorList>
    </citation>
    <scope>NUCLEOTIDE SEQUENCE [LARGE SCALE GENOMIC DNA]</scope>
    <source>
        <strain evidence="3 4">JCM 12520</strain>
    </source>
</reference>
<dbReference type="EMBL" id="JBHMAG010000015">
    <property type="protein sequence ID" value="MFB9754380.1"/>
    <property type="molecule type" value="Genomic_DNA"/>
</dbReference>
<evidence type="ECO:0000313" key="3">
    <source>
        <dbReference type="EMBL" id="MFB9754380.1"/>
    </source>
</evidence>
<dbReference type="Pfam" id="PF13411">
    <property type="entry name" value="MerR_1"/>
    <property type="match status" value="1"/>
</dbReference>
<dbReference type="GO" id="GO:0008168">
    <property type="term" value="F:methyltransferase activity"/>
    <property type="evidence" value="ECO:0007669"/>
    <property type="project" value="UniProtKB-KW"/>
</dbReference>
<keyword evidence="4" id="KW-1185">Reference proteome</keyword>
<dbReference type="Proteomes" id="UP001589619">
    <property type="component" value="Unassembled WGS sequence"/>
</dbReference>
<dbReference type="Pfam" id="PF13649">
    <property type="entry name" value="Methyltransf_25"/>
    <property type="match status" value="1"/>
</dbReference>
<dbReference type="SUPFAM" id="SSF46955">
    <property type="entry name" value="Putative DNA-binding domain"/>
    <property type="match status" value="1"/>
</dbReference>